<proteinExistence type="inferred from homology"/>
<keyword evidence="3" id="KW-0812">Transmembrane</keyword>
<organism evidence="7 8">
    <name type="scientific">Sarcoptes scabiei</name>
    <name type="common">Itch mite</name>
    <name type="synonym">Acarus scabiei</name>
    <dbReference type="NCBI Taxonomy" id="52283"/>
    <lineage>
        <taxon>Eukaryota</taxon>
        <taxon>Metazoa</taxon>
        <taxon>Ecdysozoa</taxon>
        <taxon>Arthropoda</taxon>
        <taxon>Chelicerata</taxon>
        <taxon>Arachnida</taxon>
        <taxon>Acari</taxon>
        <taxon>Acariformes</taxon>
        <taxon>Sarcoptiformes</taxon>
        <taxon>Astigmata</taxon>
        <taxon>Psoroptidia</taxon>
        <taxon>Sarcoptoidea</taxon>
        <taxon>Sarcoptidae</taxon>
        <taxon>Sarcoptinae</taxon>
        <taxon>Sarcoptes</taxon>
    </lineage>
</organism>
<dbReference type="InterPro" id="IPR009294">
    <property type="entry name" value="Aph-1"/>
</dbReference>
<evidence type="ECO:0000256" key="5">
    <source>
        <dbReference type="ARBA" id="ARBA00022989"/>
    </source>
</evidence>
<dbReference type="Pfam" id="PF06105">
    <property type="entry name" value="Aph-1"/>
    <property type="match status" value="1"/>
</dbReference>
<protein>
    <submittedName>
        <fullName evidence="7">Gamma-secretase subunit Aph-1-like protein 1</fullName>
    </submittedName>
</protein>
<comment type="caution">
    <text evidence="7">The sequence shown here is derived from an EMBL/GenBank/DDBJ whole genome shotgun (WGS) entry which is preliminary data.</text>
</comment>
<evidence type="ECO:0000256" key="4">
    <source>
        <dbReference type="ARBA" id="ARBA00022976"/>
    </source>
</evidence>
<dbReference type="VEuPathDB" id="VectorBase:SSCA008028"/>
<dbReference type="OrthoDB" id="6507463at2759"/>
<keyword evidence="5" id="KW-1133">Transmembrane helix</keyword>
<dbReference type="GO" id="GO:0007219">
    <property type="term" value="P:Notch signaling pathway"/>
    <property type="evidence" value="ECO:0007669"/>
    <property type="project" value="UniProtKB-KW"/>
</dbReference>
<evidence type="ECO:0000256" key="1">
    <source>
        <dbReference type="ARBA" id="ARBA00004141"/>
    </source>
</evidence>
<comment type="similarity">
    <text evidence="2">Belongs to the APH-1 family.</text>
</comment>
<evidence type="ECO:0000313" key="7">
    <source>
        <dbReference type="EMBL" id="KPM02617.1"/>
    </source>
</evidence>
<dbReference type="GO" id="GO:0016020">
    <property type="term" value="C:membrane"/>
    <property type="evidence" value="ECO:0007669"/>
    <property type="project" value="UniProtKB-SubCell"/>
</dbReference>
<evidence type="ECO:0000256" key="3">
    <source>
        <dbReference type="ARBA" id="ARBA00022692"/>
    </source>
</evidence>
<comment type="subcellular location">
    <subcellularLocation>
        <location evidence="1">Membrane</location>
        <topology evidence="1">Multi-pass membrane protein</topology>
    </subcellularLocation>
</comment>
<dbReference type="EMBL" id="JXLN01002422">
    <property type="protein sequence ID" value="KPM02617.1"/>
    <property type="molecule type" value="Genomic_DNA"/>
</dbReference>
<reference evidence="7 8" key="1">
    <citation type="journal article" date="2015" name="Parasit. Vectors">
        <title>Draft genome of the scabies mite.</title>
        <authorList>
            <person name="Rider S.D.Jr."/>
            <person name="Morgan M.S."/>
            <person name="Arlian L.G."/>
        </authorList>
    </citation>
    <scope>NUCLEOTIDE SEQUENCE [LARGE SCALE GENOMIC DNA]</scope>
    <source>
        <strain evidence="7">Arlian Lab</strain>
    </source>
</reference>
<gene>
    <name evidence="7" type="ORF">QR98_0010330</name>
</gene>
<name>A0A131ZV59_SARSC</name>
<keyword evidence="6" id="KW-0472">Membrane</keyword>
<dbReference type="GO" id="GO:0016485">
    <property type="term" value="P:protein processing"/>
    <property type="evidence" value="ECO:0007669"/>
    <property type="project" value="InterPro"/>
</dbReference>
<evidence type="ECO:0000256" key="6">
    <source>
        <dbReference type="ARBA" id="ARBA00023136"/>
    </source>
</evidence>
<dbReference type="AlphaFoldDB" id="A0A131ZV59"/>
<dbReference type="PANTHER" id="PTHR12889">
    <property type="entry name" value="GAMMA-SECRETASE SUBUNIT APH-1"/>
    <property type="match status" value="1"/>
</dbReference>
<sequence>MSGTFSIINILANATGPGTVGINALTTSAFIILNICWTVILFYSCDKRQIPLIFFVLLTHLIASYITFLNPEKRYLISISLEYLLLLITSLVALKCAGFRFDRLNFNHQNPSNRRNE</sequence>
<evidence type="ECO:0000256" key="2">
    <source>
        <dbReference type="ARBA" id="ARBA00005577"/>
    </source>
</evidence>
<accession>A0A131ZV59</accession>
<keyword evidence="4" id="KW-0914">Notch signaling pathway</keyword>
<dbReference type="Proteomes" id="UP000616769">
    <property type="component" value="Unassembled WGS sequence"/>
</dbReference>
<evidence type="ECO:0000313" key="8">
    <source>
        <dbReference type="Proteomes" id="UP000616769"/>
    </source>
</evidence>